<dbReference type="Gene3D" id="1.10.287.1490">
    <property type="match status" value="1"/>
</dbReference>
<dbReference type="EMBL" id="MPUH01000523">
    <property type="protein sequence ID" value="OMJ78407.1"/>
    <property type="molecule type" value="Genomic_DNA"/>
</dbReference>
<comment type="caution">
    <text evidence="2">The sequence shown here is derived from an EMBL/GenBank/DDBJ whole genome shotgun (WGS) entry which is preliminary data.</text>
</comment>
<name>A0A1R2BNQ0_9CILI</name>
<organism evidence="2 3">
    <name type="scientific">Stentor coeruleus</name>
    <dbReference type="NCBI Taxonomy" id="5963"/>
    <lineage>
        <taxon>Eukaryota</taxon>
        <taxon>Sar</taxon>
        <taxon>Alveolata</taxon>
        <taxon>Ciliophora</taxon>
        <taxon>Postciliodesmatophora</taxon>
        <taxon>Heterotrichea</taxon>
        <taxon>Heterotrichida</taxon>
        <taxon>Stentoridae</taxon>
        <taxon>Stentor</taxon>
    </lineage>
</organism>
<protein>
    <submittedName>
        <fullName evidence="2">Uncharacterized protein</fullName>
    </submittedName>
</protein>
<accession>A0A1R2BNQ0</accession>
<reference evidence="2 3" key="1">
    <citation type="submission" date="2016-11" db="EMBL/GenBank/DDBJ databases">
        <title>The macronuclear genome of Stentor coeruleus: a giant cell with tiny introns.</title>
        <authorList>
            <person name="Slabodnick M."/>
            <person name="Ruby J.G."/>
            <person name="Reiff S.B."/>
            <person name="Swart E.C."/>
            <person name="Gosai S."/>
            <person name="Prabakaran S."/>
            <person name="Witkowska E."/>
            <person name="Larue G.E."/>
            <person name="Fisher S."/>
            <person name="Freeman R.M."/>
            <person name="Gunawardena J."/>
            <person name="Chu W."/>
            <person name="Stover N.A."/>
            <person name="Gregory B.D."/>
            <person name="Nowacki M."/>
            <person name="Derisi J."/>
            <person name="Roy S.W."/>
            <person name="Marshall W.F."/>
            <person name="Sood P."/>
        </authorList>
    </citation>
    <scope>NUCLEOTIDE SEQUENCE [LARGE SCALE GENOMIC DNA]</scope>
    <source>
        <strain evidence="2">WM001</strain>
    </source>
</reference>
<keyword evidence="3" id="KW-1185">Reference proteome</keyword>
<dbReference type="Proteomes" id="UP000187209">
    <property type="component" value="Unassembled WGS sequence"/>
</dbReference>
<evidence type="ECO:0000313" key="2">
    <source>
        <dbReference type="EMBL" id="OMJ78407.1"/>
    </source>
</evidence>
<gene>
    <name evidence="2" type="ORF">SteCoe_21780</name>
</gene>
<proteinExistence type="predicted"/>
<evidence type="ECO:0000256" key="1">
    <source>
        <dbReference type="SAM" id="Coils"/>
    </source>
</evidence>
<keyword evidence="1" id="KW-0175">Coiled coil</keyword>
<dbReference type="AlphaFoldDB" id="A0A1R2BNQ0"/>
<sequence length="296" mass="34594">MKMRSRAEDPNISLRVIEKIKDKCKDYYRETMGIDTKVLMNSLIKDIMLFKKDCLVAAELAQQYILKSIEKHPKTAKHESFRMSFEIDRLNEENESLKQEISELKAEFTKISSQKDEYDLLPQQLITNSIQMDSNNEELEELRQRMSEYESSMIILEMKYENTVSDLENERKTNQGIIAKLQASLNESNVKKEALEKKIKDSMSNYTRFLFKKNLEYKECQTDIKNLIIEHIGVINVQKNNEYDIGQLSRLSITDSEIFNITGMNNLDIFSSNTIWVPPTIPILKIQNFSVFNQAC</sequence>
<feature type="coiled-coil region" evidence="1">
    <location>
        <begin position="87"/>
        <end position="205"/>
    </location>
</feature>
<evidence type="ECO:0000313" key="3">
    <source>
        <dbReference type="Proteomes" id="UP000187209"/>
    </source>
</evidence>